<keyword evidence="1" id="KW-0732">Signal</keyword>
<accession>A0A365Z0N1</accession>
<sequence>MKETRSMKLLPLPFRRALAPAMLVAGLLPVAAPVMAPVAAHAKDHSFHIPRRSHAPSPYGNVSGYQVAMDRKSPEYIKVAQVCETTSAMGMYSTANSNRMSMNRNDHSRFYAQCMVSHGAWRSASQTSGRDMGGDDSFR</sequence>
<dbReference type="Proteomes" id="UP000252680">
    <property type="component" value="Unassembled WGS sequence"/>
</dbReference>
<comment type="caution">
    <text evidence="2">The sequence shown here is derived from an EMBL/GenBank/DDBJ whole genome shotgun (WGS) entry which is preliminary data.</text>
</comment>
<proteinExistence type="predicted"/>
<protein>
    <recommendedName>
        <fullName evidence="4">UrcA family protein</fullName>
    </recommendedName>
</protein>
<evidence type="ECO:0000313" key="3">
    <source>
        <dbReference type="Proteomes" id="UP000252680"/>
    </source>
</evidence>
<gene>
    <name evidence="2" type="ORF">NJLHNGOC_04570</name>
</gene>
<reference evidence="2 3" key="1">
    <citation type="submission" date="2018-05" db="EMBL/GenBank/DDBJ databases">
        <title>Komagataeibacter cocois sp. nov., for a novel cellulose- producing strain isolated from coconut milk.</title>
        <authorList>
            <person name="Liu L."/>
            <person name="Wang Y."/>
            <person name="Liu S."/>
            <person name="Bi J."/>
            <person name="Chen H."/>
            <person name="Deng J."/>
            <person name="Zhang C."/>
            <person name="Hu Q."/>
            <person name="Li C."/>
        </authorList>
    </citation>
    <scope>NUCLEOTIDE SEQUENCE [LARGE SCALE GENOMIC DNA]</scope>
    <source>
        <strain evidence="2 3">WE7</strain>
    </source>
</reference>
<evidence type="ECO:0000256" key="1">
    <source>
        <dbReference type="SAM" id="SignalP"/>
    </source>
</evidence>
<dbReference type="EMBL" id="QEXL01000004">
    <property type="protein sequence ID" value="RBM08613.1"/>
    <property type="molecule type" value="Genomic_DNA"/>
</dbReference>
<evidence type="ECO:0008006" key="4">
    <source>
        <dbReference type="Google" id="ProtNLM"/>
    </source>
</evidence>
<organism evidence="2 3">
    <name type="scientific">Novacetimonas cocois</name>
    <dbReference type="NCBI Taxonomy" id="1747507"/>
    <lineage>
        <taxon>Bacteria</taxon>
        <taxon>Pseudomonadati</taxon>
        <taxon>Pseudomonadota</taxon>
        <taxon>Alphaproteobacteria</taxon>
        <taxon>Acetobacterales</taxon>
        <taxon>Acetobacteraceae</taxon>
        <taxon>Novacetimonas</taxon>
    </lineage>
</organism>
<name>A0A365Z0N1_9PROT</name>
<keyword evidence="3" id="KW-1185">Reference proteome</keyword>
<evidence type="ECO:0000313" key="2">
    <source>
        <dbReference type="EMBL" id="RBM08613.1"/>
    </source>
</evidence>
<dbReference type="AlphaFoldDB" id="A0A365Z0N1"/>
<feature type="chain" id="PRO_5016604144" description="UrcA family protein" evidence="1">
    <location>
        <begin position="37"/>
        <end position="139"/>
    </location>
</feature>
<feature type="signal peptide" evidence="1">
    <location>
        <begin position="1"/>
        <end position="36"/>
    </location>
</feature>